<evidence type="ECO:0000256" key="1">
    <source>
        <dbReference type="SAM" id="MobiDB-lite"/>
    </source>
</evidence>
<reference evidence="2 3" key="1">
    <citation type="journal article" date="2020" name="Nature">
        <title>Six reference-quality genomes reveal evolution of bat adaptations.</title>
        <authorList>
            <person name="Jebb D."/>
            <person name="Huang Z."/>
            <person name="Pippel M."/>
            <person name="Hughes G.M."/>
            <person name="Lavrichenko K."/>
            <person name="Devanna P."/>
            <person name="Winkler S."/>
            <person name="Jermiin L.S."/>
            <person name="Skirmuntt E.C."/>
            <person name="Katzourakis A."/>
            <person name="Burkitt-Gray L."/>
            <person name="Ray D.A."/>
            <person name="Sullivan K.A.M."/>
            <person name="Roscito J.G."/>
            <person name="Kirilenko B.M."/>
            <person name="Davalos L.M."/>
            <person name="Corthals A.P."/>
            <person name="Power M.L."/>
            <person name="Jones G."/>
            <person name="Ransome R.D."/>
            <person name="Dechmann D.K.N."/>
            <person name="Locatelli A.G."/>
            <person name="Puechmaille S.J."/>
            <person name="Fedrigo O."/>
            <person name="Jarvis E.D."/>
            <person name="Hiller M."/>
            <person name="Vernes S.C."/>
            <person name="Myers E.W."/>
            <person name="Teeling E.C."/>
        </authorList>
    </citation>
    <scope>NUCLEOTIDE SEQUENCE [LARGE SCALE GENOMIC DNA]</scope>
    <source>
        <strain evidence="2">Bat1K_MPI-CBG_1</strain>
    </source>
</reference>
<name>A0A834ADY7_9CHIR</name>
<protein>
    <submittedName>
        <fullName evidence="2">Uncharacterized protein</fullName>
    </submittedName>
</protein>
<evidence type="ECO:0000313" key="3">
    <source>
        <dbReference type="Proteomes" id="UP000664940"/>
    </source>
</evidence>
<dbReference type="EMBL" id="JABVXQ010000005">
    <property type="protein sequence ID" value="KAF6109793.1"/>
    <property type="molecule type" value="Genomic_DNA"/>
</dbReference>
<proteinExistence type="predicted"/>
<dbReference type="Proteomes" id="UP000664940">
    <property type="component" value="Unassembled WGS sequence"/>
</dbReference>
<comment type="caution">
    <text evidence="2">The sequence shown here is derived from an EMBL/GenBank/DDBJ whole genome shotgun (WGS) entry which is preliminary data.</text>
</comment>
<gene>
    <name evidence="2" type="ORF">HJG60_010996</name>
</gene>
<accession>A0A834ADY7</accession>
<evidence type="ECO:0000313" key="2">
    <source>
        <dbReference type="EMBL" id="KAF6109793.1"/>
    </source>
</evidence>
<feature type="region of interest" description="Disordered" evidence="1">
    <location>
        <begin position="40"/>
        <end position="119"/>
    </location>
</feature>
<dbReference type="AlphaFoldDB" id="A0A834ADY7"/>
<sequence length="180" mass="19144">MSHRTGSKPGCLWSWAGRLAGGWVFVLQERGGWRRPGSHQLIPREGSPSVGAAAPNPGIWPRDPKCSNRQGTLEPASQRDPWGAVLMAPHPPPLLRPVGGGPAPAPGVGESLSSEPPRPSASGLSALCFLGSGCRFSEVLPRNVPRPTTRTQQARYQGECLQTSIQHALSNAKIVTADMY</sequence>
<organism evidence="2 3">
    <name type="scientific">Phyllostomus discolor</name>
    <name type="common">pale spear-nosed bat</name>
    <dbReference type="NCBI Taxonomy" id="89673"/>
    <lineage>
        <taxon>Eukaryota</taxon>
        <taxon>Metazoa</taxon>
        <taxon>Chordata</taxon>
        <taxon>Craniata</taxon>
        <taxon>Vertebrata</taxon>
        <taxon>Euteleostomi</taxon>
        <taxon>Mammalia</taxon>
        <taxon>Eutheria</taxon>
        <taxon>Laurasiatheria</taxon>
        <taxon>Chiroptera</taxon>
        <taxon>Yangochiroptera</taxon>
        <taxon>Phyllostomidae</taxon>
        <taxon>Phyllostominae</taxon>
        <taxon>Phyllostomus</taxon>
    </lineage>
</organism>